<evidence type="ECO:0000313" key="1">
    <source>
        <dbReference type="EMBL" id="MBZ0154715.1"/>
    </source>
</evidence>
<organism evidence="1 2">
    <name type="scientific">Candidatus Nitrobium versatile</name>
    <dbReference type="NCBI Taxonomy" id="2884831"/>
    <lineage>
        <taxon>Bacteria</taxon>
        <taxon>Pseudomonadati</taxon>
        <taxon>Nitrospirota</taxon>
        <taxon>Nitrospiria</taxon>
        <taxon>Nitrospirales</taxon>
        <taxon>Nitrospiraceae</taxon>
        <taxon>Candidatus Nitrobium</taxon>
    </lineage>
</organism>
<reference evidence="1" key="2">
    <citation type="submission" date="2021-08" db="EMBL/GenBank/DDBJ databases">
        <authorList>
            <person name="Dalcin Martins P."/>
        </authorList>
    </citation>
    <scope>NUCLEOTIDE SEQUENCE</scope>
    <source>
        <strain evidence="1">MAG_39</strain>
    </source>
</reference>
<accession>A0A953J8X4</accession>
<keyword evidence="1" id="KW-0067">ATP-binding</keyword>
<protein>
    <submittedName>
        <fullName evidence="1">ATP-binding protein</fullName>
    </submittedName>
</protein>
<dbReference type="GO" id="GO:0005524">
    <property type="term" value="F:ATP binding"/>
    <property type="evidence" value="ECO:0007669"/>
    <property type="project" value="UniProtKB-KW"/>
</dbReference>
<dbReference type="AlphaFoldDB" id="A0A953J8X4"/>
<dbReference type="InterPro" id="IPR036890">
    <property type="entry name" value="HATPase_C_sf"/>
</dbReference>
<name>A0A953J8X4_9BACT</name>
<sequence length="291" mass="32715">MIHYLPTIKSQKDGFDRLAELAVETKEIFNNVVELDFSRCGFFDANMAAPLAAVLTKLSAERFNRIEIVNIPTAIKNILCKNRFLIPHGYDPVVDANQTALPFIRLQLKDENRFSDYLNKHLNGKGIPRMTRAMGKMFRQSVFEVFQNVVIHSGSELGVFICGQFYPQLQRLDLTIADTGVGIRTNVRRFLRNNKLSSIAALKWALQEGNTTKTGTQPGGVGLKFLKDFIELNGGKIQIASRYGFYEYNRVAEVFSKLAADFTGTAVNLEINTGDTHTYKLSSEISSKDIF</sequence>
<dbReference type="SUPFAM" id="SSF55874">
    <property type="entry name" value="ATPase domain of HSP90 chaperone/DNA topoisomerase II/histidine kinase"/>
    <property type="match status" value="1"/>
</dbReference>
<dbReference type="Gene3D" id="3.30.565.10">
    <property type="entry name" value="Histidine kinase-like ATPase, C-terminal domain"/>
    <property type="match status" value="1"/>
</dbReference>
<keyword evidence="1" id="KW-0547">Nucleotide-binding</keyword>
<dbReference type="Proteomes" id="UP000705867">
    <property type="component" value="Unassembled WGS sequence"/>
</dbReference>
<proteinExistence type="predicted"/>
<dbReference type="EMBL" id="JAIOIV010000010">
    <property type="protein sequence ID" value="MBZ0154715.1"/>
    <property type="molecule type" value="Genomic_DNA"/>
</dbReference>
<comment type="caution">
    <text evidence="1">The sequence shown here is derived from an EMBL/GenBank/DDBJ whole genome shotgun (WGS) entry which is preliminary data.</text>
</comment>
<reference evidence="1" key="1">
    <citation type="journal article" date="2021" name="bioRxiv">
        <title>Unraveling nitrogen, sulfur and carbon metabolic pathways and microbial community transcriptional responses to substrate deprivation and toxicity stresses in a bioreactor mimicking anoxic brackish coastal sediment conditions.</title>
        <authorList>
            <person name="Martins P.D."/>
            <person name="Echeveste M.J."/>
            <person name="Arshad A."/>
            <person name="Kurth J."/>
            <person name="Ouboter H."/>
            <person name="Jetten M.S.M."/>
            <person name="Welte C.U."/>
        </authorList>
    </citation>
    <scope>NUCLEOTIDE SEQUENCE</scope>
    <source>
        <strain evidence="1">MAG_39</strain>
    </source>
</reference>
<gene>
    <name evidence="1" type="ORF">K8I29_00700</name>
</gene>
<evidence type="ECO:0000313" key="2">
    <source>
        <dbReference type="Proteomes" id="UP000705867"/>
    </source>
</evidence>